<evidence type="ECO:0000256" key="2">
    <source>
        <dbReference type="ARBA" id="ARBA00023125"/>
    </source>
</evidence>
<evidence type="ECO:0000313" key="6">
    <source>
        <dbReference type="Proteomes" id="UP000260025"/>
    </source>
</evidence>
<dbReference type="EMBL" id="QVEV01000010">
    <property type="protein sequence ID" value="RGC16120.1"/>
    <property type="molecule type" value="Genomic_DNA"/>
</dbReference>
<dbReference type="InterPro" id="IPR009057">
    <property type="entry name" value="Homeodomain-like_sf"/>
</dbReference>
<evidence type="ECO:0000256" key="3">
    <source>
        <dbReference type="ARBA" id="ARBA00023163"/>
    </source>
</evidence>
<dbReference type="PANTHER" id="PTHR43280">
    <property type="entry name" value="ARAC-FAMILY TRANSCRIPTIONAL REGULATOR"/>
    <property type="match status" value="1"/>
</dbReference>
<dbReference type="OrthoDB" id="9813413at2"/>
<dbReference type="PANTHER" id="PTHR43280:SF28">
    <property type="entry name" value="HTH-TYPE TRANSCRIPTIONAL ACTIVATOR RHAS"/>
    <property type="match status" value="1"/>
</dbReference>
<comment type="caution">
    <text evidence="5">The sequence shown here is derived from an EMBL/GenBank/DDBJ whole genome shotgun (WGS) entry which is preliminary data.</text>
</comment>
<name>A0A3E2VXS1_CLOIN</name>
<dbReference type="Gene3D" id="1.10.10.60">
    <property type="entry name" value="Homeodomain-like"/>
    <property type="match status" value="2"/>
</dbReference>
<accession>A0A3E2VXS1</accession>
<reference evidence="5 6" key="1">
    <citation type="submission" date="2018-08" db="EMBL/GenBank/DDBJ databases">
        <title>A genome reference for cultivated species of the human gut microbiota.</title>
        <authorList>
            <person name="Zou Y."/>
            <person name="Xue W."/>
            <person name="Luo G."/>
        </authorList>
    </citation>
    <scope>NUCLEOTIDE SEQUENCE [LARGE SCALE GENOMIC DNA]</scope>
    <source>
        <strain evidence="5 6">OF01-2LB</strain>
    </source>
</reference>
<dbReference type="AlphaFoldDB" id="A0A3E2VXS1"/>
<dbReference type="InterPro" id="IPR018060">
    <property type="entry name" value="HTH_AraC"/>
</dbReference>
<evidence type="ECO:0000259" key="4">
    <source>
        <dbReference type="PROSITE" id="PS01124"/>
    </source>
</evidence>
<dbReference type="SMART" id="SM00342">
    <property type="entry name" value="HTH_ARAC"/>
    <property type="match status" value="1"/>
</dbReference>
<dbReference type="GO" id="GO:0043565">
    <property type="term" value="F:sequence-specific DNA binding"/>
    <property type="evidence" value="ECO:0007669"/>
    <property type="project" value="InterPro"/>
</dbReference>
<dbReference type="Proteomes" id="UP000260025">
    <property type="component" value="Unassembled WGS sequence"/>
</dbReference>
<keyword evidence="2" id="KW-0238">DNA-binding</keyword>
<protein>
    <submittedName>
        <fullName evidence="5">AraC family transcriptional regulator</fullName>
    </submittedName>
</protein>
<evidence type="ECO:0000256" key="1">
    <source>
        <dbReference type="ARBA" id="ARBA00023015"/>
    </source>
</evidence>
<organism evidence="5 6">
    <name type="scientific">Clostridium innocuum</name>
    <dbReference type="NCBI Taxonomy" id="1522"/>
    <lineage>
        <taxon>Bacteria</taxon>
        <taxon>Bacillati</taxon>
        <taxon>Bacillota</taxon>
        <taxon>Clostridia</taxon>
        <taxon>Eubacteriales</taxon>
        <taxon>Clostridiaceae</taxon>
        <taxon>Clostridium</taxon>
    </lineage>
</organism>
<dbReference type="PROSITE" id="PS01124">
    <property type="entry name" value="HTH_ARAC_FAMILY_2"/>
    <property type="match status" value="1"/>
</dbReference>
<keyword evidence="3" id="KW-0804">Transcription</keyword>
<dbReference type="GO" id="GO:0003700">
    <property type="term" value="F:DNA-binding transcription factor activity"/>
    <property type="evidence" value="ECO:0007669"/>
    <property type="project" value="InterPro"/>
</dbReference>
<dbReference type="Pfam" id="PF12833">
    <property type="entry name" value="HTH_18"/>
    <property type="match status" value="1"/>
</dbReference>
<proteinExistence type="predicted"/>
<dbReference type="SUPFAM" id="SSF46689">
    <property type="entry name" value="Homeodomain-like"/>
    <property type="match status" value="2"/>
</dbReference>
<gene>
    <name evidence="5" type="ORF">DXA38_08630</name>
</gene>
<sequence>MFSNGKNHILREETILPTEFAQAHMQMVKHIAHFTSIEAHILHFDECNDCQYLVLYLPQGTGILVKGRDYTALTGSCTLIQSCLSPFSIYLDVGCEVYAGLLFGECIQEYVKAETILQDLRFRKKAEIFFHSVFQSLDKYHLVDEYSISSSVLRLYSDLHNQLQELQPGSIKQEMVDKAVSFIEQNYRKDIGLKDISEAGGYSEYYFLRVFKKVMRMTPYEYLIRKRLSQVKILLLSTGKTVEEIALECGFKSDISLYKAFKNIYSITPGEYKKCVGRG</sequence>
<keyword evidence="1" id="KW-0805">Transcription regulation</keyword>
<evidence type="ECO:0000313" key="5">
    <source>
        <dbReference type="EMBL" id="RGC16120.1"/>
    </source>
</evidence>
<feature type="domain" description="HTH araC/xylS-type" evidence="4">
    <location>
        <begin position="177"/>
        <end position="275"/>
    </location>
</feature>
<dbReference type="PROSITE" id="PS00041">
    <property type="entry name" value="HTH_ARAC_FAMILY_1"/>
    <property type="match status" value="1"/>
</dbReference>
<dbReference type="InterPro" id="IPR018062">
    <property type="entry name" value="HTH_AraC-typ_CS"/>
</dbReference>